<dbReference type="InterPro" id="IPR050814">
    <property type="entry name" value="Myo-inositol_Transporter"/>
</dbReference>
<feature type="compositionally biased region" description="Low complexity" evidence="7">
    <location>
        <begin position="106"/>
        <end position="119"/>
    </location>
</feature>
<feature type="region of interest" description="Disordered" evidence="7">
    <location>
        <begin position="102"/>
        <end position="147"/>
    </location>
</feature>
<evidence type="ECO:0000256" key="1">
    <source>
        <dbReference type="ARBA" id="ARBA00004651"/>
    </source>
</evidence>
<keyword evidence="9" id="KW-0732">Signal</keyword>
<keyword evidence="5 8" id="KW-1133">Transmembrane helix</keyword>
<dbReference type="GO" id="GO:0022857">
    <property type="term" value="F:transmembrane transporter activity"/>
    <property type="evidence" value="ECO:0007669"/>
    <property type="project" value="InterPro"/>
</dbReference>
<evidence type="ECO:0000256" key="4">
    <source>
        <dbReference type="ARBA" id="ARBA00022692"/>
    </source>
</evidence>
<feature type="chain" id="PRO_5016326853" description="Major facilitator superfamily (MFS) profile domain-containing protein" evidence="9">
    <location>
        <begin position="22"/>
        <end position="147"/>
    </location>
</feature>
<sequence>MTLFIFCYALGLGIIPWLVQSEVFPTKFRSIGGGLATATNWCANLIVAATYLDLVKAISAAGTFWIYSTVAAASWLFTWFMLPEMAGVDLSDADRGNLFGSQHIRPYAPSSSSSPYEPLPAEDFEAGSDVDAADEARRASPTSRPSR</sequence>
<dbReference type="InParanoid" id="A0A316VNI0"/>
<evidence type="ECO:0000256" key="9">
    <source>
        <dbReference type="SAM" id="SignalP"/>
    </source>
</evidence>
<feature type="signal peptide" evidence="9">
    <location>
        <begin position="1"/>
        <end position="21"/>
    </location>
</feature>
<evidence type="ECO:0000256" key="3">
    <source>
        <dbReference type="ARBA" id="ARBA00022475"/>
    </source>
</evidence>
<reference evidence="11 12" key="1">
    <citation type="journal article" date="2018" name="Mol. Biol. Evol.">
        <title>Broad Genomic Sampling Reveals a Smut Pathogenic Ancestry of the Fungal Clade Ustilaginomycotina.</title>
        <authorList>
            <person name="Kijpornyongpan T."/>
            <person name="Mondo S.J."/>
            <person name="Barry K."/>
            <person name="Sandor L."/>
            <person name="Lee J."/>
            <person name="Lipzen A."/>
            <person name="Pangilinan J."/>
            <person name="LaButti K."/>
            <person name="Hainaut M."/>
            <person name="Henrissat B."/>
            <person name="Grigoriev I.V."/>
            <person name="Spatafora J.W."/>
            <person name="Aime M.C."/>
        </authorList>
    </citation>
    <scope>NUCLEOTIDE SEQUENCE [LARGE SCALE GENOMIC DNA]</scope>
    <source>
        <strain evidence="11 12">MCA 4658</strain>
    </source>
</reference>
<comment type="subcellular location">
    <subcellularLocation>
        <location evidence="1">Cell membrane</location>
        <topology evidence="1">Multi-pass membrane protein</topology>
    </subcellularLocation>
</comment>
<dbReference type="PANTHER" id="PTHR48020:SF12">
    <property type="entry name" value="PROTON MYO-INOSITOL COTRANSPORTER"/>
    <property type="match status" value="1"/>
</dbReference>
<gene>
    <name evidence="11" type="ORF">IE81DRAFT_327078</name>
</gene>
<dbReference type="Gene3D" id="1.20.1250.20">
    <property type="entry name" value="MFS general substrate transporter like domains"/>
    <property type="match status" value="1"/>
</dbReference>
<evidence type="ECO:0000313" key="12">
    <source>
        <dbReference type="Proteomes" id="UP000245783"/>
    </source>
</evidence>
<dbReference type="InterPro" id="IPR020846">
    <property type="entry name" value="MFS_dom"/>
</dbReference>
<keyword evidence="12" id="KW-1185">Reference proteome</keyword>
<feature type="transmembrane region" description="Helical" evidence="8">
    <location>
        <begin position="64"/>
        <end position="82"/>
    </location>
</feature>
<evidence type="ECO:0000256" key="7">
    <source>
        <dbReference type="SAM" id="MobiDB-lite"/>
    </source>
</evidence>
<dbReference type="OrthoDB" id="6339427at2759"/>
<evidence type="ECO:0000313" key="11">
    <source>
        <dbReference type="EMBL" id="PWN38864.1"/>
    </source>
</evidence>
<dbReference type="PROSITE" id="PS50850">
    <property type="entry name" value="MFS"/>
    <property type="match status" value="1"/>
</dbReference>
<evidence type="ECO:0000259" key="10">
    <source>
        <dbReference type="PROSITE" id="PS50850"/>
    </source>
</evidence>
<keyword evidence="4 8" id="KW-0812">Transmembrane</keyword>
<dbReference type="Pfam" id="PF00083">
    <property type="entry name" value="Sugar_tr"/>
    <property type="match status" value="1"/>
</dbReference>
<feature type="compositionally biased region" description="Acidic residues" evidence="7">
    <location>
        <begin position="120"/>
        <end position="133"/>
    </location>
</feature>
<dbReference type="STRING" id="1522189.A0A316VNI0"/>
<dbReference type="GeneID" id="37036873"/>
<keyword evidence="6 8" id="KW-0472">Membrane</keyword>
<dbReference type="InterPro" id="IPR005828">
    <property type="entry name" value="MFS_sugar_transport-like"/>
</dbReference>
<name>A0A316VNI0_9BASI</name>
<dbReference type="SUPFAM" id="SSF103473">
    <property type="entry name" value="MFS general substrate transporter"/>
    <property type="match status" value="1"/>
</dbReference>
<organism evidence="11 12">
    <name type="scientific">Ceraceosorus guamensis</name>
    <dbReference type="NCBI Taxonomy" id="1522189"/>
    <lineage>
        <taxon>Eukaryota</taxon>
        <taxon>Fungi</taxon>
        <taxon>Dikarya</taxon>
        <taxon>Basidiomycota</taxon>
        <taxon>Ustilaginomycotina</taxon>
        <taxon>Exobasidiomycetes</taxon>
        <taxon>Ceraceosorales</taxon>
        <taxon>Ceraceosoraceae</taxon>
        <taxon>Ceraceosorus</taxon>
    </lineage>
</organism>
<dbReference type="InterPro" id="IPR036259">
    <property type="entry name" value="MFS_trans_sf"/>
</dbReference>
<evidence type="ECO:0000256" key="2">
    <source>
        <dbReference type="ARBA" id="ARBA00022448"/>
    </source>
</evidence>
<evidence type="ECO:0000256" key="8">
    <source>
        <dbReference type="SAM" id="Phobius"/>
    </source>
</evidence>
<dbReference type="GO" id="GO:0005886">
    <property type="term" value="C:plasma membrane"/>
    <property type="evidence" value="ECO:0007669"/>
    <property type="project" value="UniProtKB-SubCell"/>
</dbReference>
<dbReference type="RefSeq" id="XP_025366024.1">
    <property type="nucleotide sequence ID" value="XM_025515003.1"/>
</dbReference>
<dbReference type="EMBL" id="KZ819525">
    <property type="protein sequence ID" value="PWN38864.1"/>
    <property type="molecule type" value="Genomic_DNA"/>
</dbReference>
<accession>A0A316VNI0</accession>
<feature type="domain" description="Major facilitator superfamily (MFS) profile" evidence="10">
    <location>
        <begin position="1"/>
        <end position="86"/>
    </location>
</feature>
<feature type="transmembrane region" description="Helical" evidence="8">
    <location>
        <begin position="31"/>
        <end position="52"/>
    </location>
</feature>
<evidence type="ECO:0000256" key="6">
    <source>
        <dbReference type="ARBA" id="ARBA00023136"/>
    </source>
</evidence>
<dbReference type="PANTHER" id="PTHR48020">
    <property type="entry name" value="PROTON MYO-INOSITOL COTRANSPORTER"/>
    <property type="match status" value="1"/>
</dbReference>
<dbReference type="AlphaFoldDB" id="A0A316VNI0"/>
<proteinExistence type="predicted"/>
<keyword evidence="3" id="KW-1003">Cell membrane</keyword>
<dbReference type="Proteomes" id="UP000245783">
    <property type="component" value="Unassembled WGS sequence"/>
</dbReference>
<evidence type="ECO:0000256" key="5">
    <source>
        <dbReference type="ARBA" id="ARBA00022989"/>
    </source>
</evidence>
<keyword evidence="2" id="KW-0813">Transport</keyword>
<protein>
    <recommendedName>
        <fullName evidence="10">Major facilitator superfamily (MFS) profile domain-containing protein</fullName>
    </recommendedName>
</protein>